<dbReference type="STRING" id="749551.HMPREF9555_01616"/>
<evidence type="ECO:0000313" key="2">
    <source>
        <dbReference type="Proteomes" id="UP000004633"/>
    </source>
</evidence>
<keyword evidence="2" id="KW-1185">Reference proteome</keyword>
<comment type="caution">
    <text evidence="1">The sequence shown here is derived from an EMBL/GenBank/DDBJ whole genome shotgun (WGS) entry which is preliminary data.</text>
</comment>
<sequence>MHRHAQRIIVDNFGAAGMPEAPFFIGKIDIAISFFQNFSVDKSV</sequence>
<evidence type="ECO:0000313" key="1">
    <source>
        <dbReference type="EMBL" id="EFW29211.1"/>
    </source>
</evidence>
<accession>E7N3M6</accession>
<protein>
    <submittedName>
        <fullName evidence="1">Uncharacterized protein</fullName>
    </submittedName>
</protein>
<proteinExistence type="predicted"/>
<reference evidence="1 2" key="1">
    <citation type="submission" date="2010-08" db="EMBL/GenBank/DDBJ databases">
        <authorList>
            <person name="Weinstock G."/>
            <person name="Sodergren E."/>
            <person name="Clifton S."/>
            <person name="Fulton L."/>
            <person name="Fulton B."/>
            <person name="Courtney L."/>
            <person name="Fronick C."/>
            <person name="Harrison M."/>
            <person name="Strong C."/>
            <person name="Farmer C."/>
            <person name="Delahaunty K."/>
            <person name="Markovic C."/>
            <person name="Hall O."/>
            <person name="Minx P."/>
            <person name="Tomlinson C."/>
            <person name="Mitreva M."/>
            <person name="Hou S."/>
            <person name="Chen J."/>
            <person name="Wollam A."/>
            <person name="Pepin K.H."/>
            <person name="Johnson M."/>
            <person name="Bhonagiri V."/>
            <person name="Zhang X."/>
            <person name="Suruliraj S."/>
            <person name="Warren W."/>
            <person name="Chinwalla A."/>
            <person name="Mardis E.R."/>
            <person name="Wilson R.K."/>
        </authorList>
    </citation>
    <scope>NUCLEOTIDE SEQUENCE [LARGE SCALE GENOMIC DNA]</scope>
    <source>
        <strain evidence="1 2">F0399</strain>
    </source>
</reference>
<dbReference type="EMBL" id="AECV01000035">
    <property type="protein sequence ID" value="EFW29211.1"/>
    <property type="molecule type" value="Genomic_DNA"/>
</dbReference>
<name>E7N3M6_9FIRM</name>
<dbReference type="Proteomes" id="UP000004633">
    <property type="component" value="Unassembled WGS sequence"/>
</dbReference>
<organism evidence="1 2">
    <name type="scientific">Selenomonas artemidis F0399</name>
    <dbReference type="NCBI Taxonomy" id="749551"/>
    <lineage>
        <taxon>Bacteria</taxon>
        <taxon>Bacillati</taxon>
        <taxon>Bacillota</taxon>
        <taxon>Negativicutes</taxon>
        <taxon>Selenomonadales</taxon>
        <taxon>Selenomonadaceae</taxon>
        <taxon>Selenomonas</taxon>
    </lineage>
</organism>
<dbReference type="HOGENOM" id="CLU_3221901_0_0_9"/>
<dbReference type="AlphaFoldDB" id="E7N3M6"/>
<gene>
    <name evidence="1" type="ORF">HMPREF9555_01616</name>
</gene>